<keyword evidence="3" id="KW-0805">Transcription regulation</keyword>
<dbReference type="GO" id="GO:0006351">
    <property type="term" value="P:DNA-templated transcription"/>
    <property type="evidence" value="ECO:0007669"/>
    <property type="project" value="InterPro"/>
</dbReference>
<comment type="subcellular location">
    <subcellularLocation>
        <location evidence="1">Nucleus</location>
    </subcellularLocation>
</comment>
<dbReference type="AlphaFoldDB" id="A0A7U2QS39"/>
<dbReference type="InterPro" id="IPR050815">
    <property type="entry name" value="TF_fung"/>
</dbReference>
<evidence type="ECO:0000313" key="9">
    <source>
        <dbReference type="EMBL" id="QRD82871.1"/>
    </source>
</evidence>
<dbReference type="PANTHER" id="PTHR47338">
    <property type="entry name" value="ZN(II)2CYS6 TRANSCRIPTION FACTOR (EUROFUNG)-RELATED"/>
    <property type="match status" value="1"/>
</dbReference>
<dbReference type="EMBL" id="CP044622">
    <property type="protein sequence ID" value="QRD82871.1"/>
    <property type="molecule type" value="Genomic_DNA"/>
</dbReference>
<dbReference type="VEuPathDB" id="FungiDB:AFLA_000676"/>
<feature type="compositionally biased region" description="Polar residues" evidence="7">
    <location>
        <begin position="669"/>
        <end position="696"/>
    </location>
</feature>
<feature type="compositionally biased region" description="Polar residues" evidence="7">
    <location>
        <begin position="730"/>
        <end position="794"/>
    </location>
</feature>
<dbReference type="GO" id="GO:0003677">
    <property type="term" value="F:DNA binding"/>
    <property type="evidence" value="ECO:0007669"/>
    <property type="project" value="UniProtKB-KW"/>
</dbReference>
<dbReference type="SUPFAM" id="SSF57701">
    <property type="entry name" value="Zn2/Cys6 DNA-binding domain"/>
    <property type="match status" value="1"/>
</dbReference>
<dbReference type="VEuPathDB" id="FungiDB:F9C07_2278050"/>
<feature type="domain" description="Zn(2)-C6 fungal-type" evidence="8">
    <location>
        <begin position="52"/>
        <end position="82"/>
    </location>
</feature>
<evidence type="ECO:0000256" key="3">
    <source>
        <dbReference type="ARBA" id="ARBA00023015"/>
    </source>
</evidence>
<feature type="region of interest" description="Disordered" evidence="7">
    <location>
        <begin position="1"/>
        <end position="43"/>
    </location>
</feature>
<dbReference type="GO" id="GO:0000981">
    <property type="term" value="F:DNA-binding transcription factor activity, RNA polymerase II-specific"/>
    <property type="evidence" value="ECO:0007669"/>
    <property type="project" value="InterPro"/>
</dbReference>
<dbReference type="GO" id="GO:0009893">
    <property type="term" value="P:positive regulation of metabolic process"/>
    <property type="evidence" value="ECO:0007669"/>
    <property type="project" value="UniProtKB-ARBA"/>
</dbReference>
<dbReference type="CDD" id="cd00067">
    <property type="entry name" value="GAL4"/>
    <property type="match status" value="1"/>
</dbReference>
<dbReference type="OMA" id="ISVAHCQ"/>
<name>A0A7U2QS39_ASPFN</name>
<keyword evidence="5" id="KW-0804">Transcription</keyword>
<evidence type="ECO:0000259" key="8">
    <source>
        <dbReference type="PROSITE" id="PS50048"/>
    </source>
</evidence>
<dbReference type="PROSITE" id="PS50048">
    <property type="entry name" value="ZN2_CY6_FUNGAL_2"/>
    <property type="match status" value="1"/>
</dbReference>
<dbReference type="Pfam" id="PF04082">
    <property type="entry name" value="Fungal_trans"/>
    <property type="match status" value="1"/>
</dbReference>
<keyword evidence="10" id="KW-1185">Reference proteome</keyword>
<evidence type="ECO:0000256" key="7">
    <source>
        <dbReference type="SAM" id="MobiDB-lite"/>
    </source>
</evidence>
<dbReference type="SMART" id="SM00066">
    <property type="entry name" value="GAL4"/>
    <property type="match status" value="1"/>
</dbReference>
<dbReference type="PROSITE" id="PS00463">
    <property type="entry name" value="ZN2_CY6_FUNGAL_1"/>
    <property type="match status" value="1"/>
</dbReference>
<sequence length="888" mass="98679">MADSLDGHFFHPTTQSSSTQPLHTSMDRDPAATHTGHIDPDSNYVPRPKRIACVVCRRRKLRCDGRKPSCGTCSRLGHECAYDEVRKKSGPKRGYVKQLEARLAQVETLLKTQEVNPSHNSQGNGTNVAAPQEFVSIPETAPFTNSIDAPMSSPEGEINNIQSSQTFLTPGLDRTGNFGWDMISLGLEEPLPDREIIDELNQIYFEKIHPYMPILHRPRHLAAMDLAPSVRPPVCLQYITWCQAASVSEKYSNLHALFYQRARKYAELDEMKGLGENILSLPYCQTWLLIGTYEFRMMFFPRAWLSVGKAARLALMLGLNRLDGMGLEVKQSLPPARDWTEKEERRRVFWMAFCIDRFASVGTGWPVLIDERDVKTNLPATEEAFVKSKPQRTLRVEDILAGDGLSTLSSFGSVSFMAYMFGRNLSHLHRPDPQDNDHDLNGLYWQRHRSHDNVLLHFALAMPNHLRLPAGMSDPNVIFCNMAIHTSTICLHQAAIFKAEKNRMPEQIITESKRRCIVAADQISNIMKMISHMDLTALNPFMSYSVYVAARVFVQYLKSRPDDSAARSSLGFVFTALDAMKNKNPLTESFLVQLDVDIEGTPFRDIRQAKRPRITNNVQKKVSLRTERSPIITISNDQQGRGCTPLVPVEQHQNHQSAIEEVPARPSAGPQQHYYTPSSLPSREGQSLPQLQNRNPPGSDPFAKSPFNLSSGTESGPGTDKGLSPEFTDKSSNNSPVSNDTSILNQTTIHDPSSTTYISLDPSSSLKQQQPSTSSSLNQTNHQQSHTSLDTSSAVNMSMGAGPFGAFDMGFSSQLYQTGMVTPLDSTGSEGSIPMPTWDFGAPQTSNGENVDMITTGMESLEAQWAQLLGSAPGTGTGTGWDSWRNQV</sequence>
<dbReference type="GO" id="GO:0008270">
    <property type="term" value="F:zinc ion binding"/>
    <property type="evidence" value="ECO:0007669"/>
    <property type="project" value="InterPro"/>
</dbReference>
<dbReference type="CDD" id="cd12148">
    <property type="entry name" value="fungal_TF_MHR"/>
    <property type="match status" value="1"/>
</dbReference>
<evidence type="ECO:0000256" key="6">
    <source>
        <dbReference type="ARBA" id="ARBA00023242"/>
    </source>
</evidence>
<feature type="compositionally biased region" description="Polar residues" evidence="7">
    <location>
        <begin position="707"/>
        <end position="716"/>
    </location>
</feature>
<evidence type="ECO:0000256" key="5">
    <source>
        <dbReference type="ARBA" id="ARBA00023163"/>
    </source>
</evidence>
<keyword evidence="2" id="KW-0479">Metal-binding</keyword>
<accession>A0A7U2QS39</accession>
<dbReference type="SMART" id="SM00906">
    <property type="entry name" value="Fungal_trans"/>
    <property type="match status" value="1"/>
</dbReference>
<dbReference type="InterPro" id="IPR001138">
    <property type="entry name" value="Zn2Cys6_DnaBD"/>
</dbReference>
<keyword evidence="6" id="KW-0539">Nucleus</keyword>
<dbReference type="Proteomes" id="UP000596276">
    <property type="component" value="Chromosome 2"/>
</dbReference>
<dbReference type="GO" id="GO:0005634">
    <property type="term" value="C:nucleus"/>
    <property type="evidence" value="ECO:0007669"/>
    <property type="project" value="UniProtKB-SubCell"/>
</dbReference>
<evidence type="ECO:0000313" key="10">
    <source>
        <dbReference type="Proteomes" id="UP000596276"/>
    </source>
</evidence>
<gene>
    <name evidence="9" type="ORF">F9C07_2278050</name>
</gene>
<feature type="compositionally biased region" description="Polar residues" evidence="7">
    <location>
        <begin position="12"/>
        <end position="23"/>
    </location>
</feature>
<protein>
    <submittedName>
        <fullName evidence="9">C6 transcription factor Prf</fullName>
    </submittedName>
</protein>
<dbReference type="InterPro" id="IPR007219">
    <property type="entry name" value="XnlR_reg_dom"/>
</dbReference>
<organism evidence="9 10">
    <name type="scientific">Aspergillus flavus (strain ATCC 200026 / FGSC A1120 / IAM 13836 / NRRL 3357 / JCM 12722 / SRRC 167)</name>
    <dbReference type="NCBI Taxonomy" id="332952"/>
    <lineage>
        <taxon>Eukaryota</taxon>
        <taxon>Fungi</taxon>
        <taxon>Dikarya</taxon>
        <taxon>Ascomycota</taxon>
        <taxon>Pezizomycotina</taxon>
        <taxon>Eurotiomycetes</taxon>
        <taxon>Eurotiomycetidae</taxon>
        <taxon>Eurotiales</taxon>
        <taxon>Aspergillaceae</taxon>
        <taxon>Aspergillus</taxon>
        <taxon>Aspergillus subgen. Circumdati</taxon>
    </lineage>
</organism>
<proteinExistence type="predicted"/>
<feature type="region of interest" description="Disordered" evidence="7">
    <location>
        <begin position="651"/>
        <end position="794"/>
    </location>
</feature>
<evidence type="ECO:0000256" key="1">
    <source>
        <dbReference type="ARBA" id="ARBA00004123"/>
    </source>
</evidence>
<evidence type="ECO:0000256" key="2">
    <source>
        <dbReference type="ARBA" id="ARBA00022723"/>
    </source>
</evidence>
<dbReference type="PANTHER" id="PTHR47338:SF10">
    <property type="entry name" value="TRANSCRIPTION FACTOR DOMAIN-CONTAINING PROTEIN-RELATED"/>
    <property type="match status" value="1"/>
</dbReference>
<keyword evidence="4" id="KW-0238">DNA-binding</keyword>
<feature type="compositionally biased region" description="Basic and acidic residues" evidence="7">
    <location>
        <begin position="25"/>
        <end position="40"/>
    </location>
</feature>
<dbReference type="InterPro" id="IPR036864">
    <property type="entry name" value="Zn2-C6_fun-type_DNA-bd_sf"/>
</dbReference>
<evidence type="ECO:0000256" key="4">
    <source>
        <dbReference type="ARBA" id="ARBA00023125"/>
    </source>
</evidence>
<dbReference type="Gene3D" id="4.10.240.10">
    <property type="entry name" value="Zn(2)-C6 fungal-type DNA-binding domain"/>
    <property type="match status" value="1"/>
</dbReference>
<dbReference type="Pfam" id="PF00172">
    <property type="entry name" value="Zn_clus"/>
    <property type="match status" value="1"/>
</dbReference>
<reference evidence="10" key="1">
    <citation type="journal article" date="2021" name="G3 (Bethesda)">
        <title>Chromosome assembled and annotated genome sequence of Aspergillus flavus NRRL 3357.</title>
        <authorList>
            <person name="Skerker J.M."/>
            <person name="Pianalto K.M."/>
            <person name="Mondo S.J."/>
            <person name="Yang K."/>
            <person name="Arkin A.P."/>
            <person name="Keller N.P."/>
            <person name="Grigoriev I.V."/>
            <person name="Louise Glass N.L."/>
        </authorList>
    </citation>
    <scope>NUCLEOTIDE SEQUENCE [LARGE SCALE GENOMIC DNA]</scope>
    <source>
        <strain evidence="10">ATCC 200026 / FGSC A1120 / IAM 13836 / NRRL 3357 / JCM 12722 / SRRC 167</strain>
    </source>
</reference>